<dbReference type="EMBL" id="GBRH01193962">
    <property type="protein sequence ID" value="JAE03934.1"/>
    <property type="molecule type" value="Transcribed_RNA"/>
</dbReference>
<feature type="compositionally biased region" description="Polar residues" evidence="1">
    <location>
        <begin position="23"/>
        <end position="46"/>
    </location>
</feature>
<reference evidence="2" key="2">
    <citation type="journal article" date="2015" name="Data Brief">
        <title>Shoot transcriptome of the giant reed, Arundo donax.</title>
        <authorList>
            <person name="Barrero R.A."/>
            <person name="Guerrero F.D."/>
            <person name="Moolhuijzen P."/>
            <person name="Goolsby J.A."/>
            <person name="Tidwell J."/>
            <person name="Bellgard S.E."/>
            <person name="Bellgard M.I."/>
        </authorList>
    </citation>
    <scope>NUCLEOTIDE SEQUENCE</scope>
    <source>
        <tissue evidence="2">Shoot tissue taken approximately 20 cm above the soil surface</tissue>
    </source>
</reference>
<evidence type="ECO:0000313" key="2">
    <source>
        <dbReference type="EMBL" id="JAE09005.1"/>
    </source>
</evidence>
<reference evidence="2" key="1">
    <citation type="submission" date="2014-09" db="EMBL/GenBank/DDBJ databases">
        <authorList>
            <person name="Magalhaes I.L.F."/>
            <person name="Oliveira U."/>
            <person name="Santos F.R."/>
            <person name="Vidigal T.H.D.A."/>
            <person name="Brescovit A.D."/>
            <person name="Santos A.J."/>
        </authorList>
    </citation>
    <scope>NUCLEOTIDE SEQUENCE</scope>
    <source>
        <tissue evidence="2">Shoot tissue taken approximately 20 cm above the soil surface</tissue>
    </source>
</reference>
<dbReference type="EMBL" id="GBRH01188891">
    <property type="protein sequence ID" value="JAE09005.1"/>
    <property type="molecule type" value="Transcribed_RNA"/>
</dbReference>
<name>A0A0A9F7I3_ARUDO</name>
<organism evidence="2">
    <name type="scientific">Arundo donax</name>
    <name type="common">Giant reed</name>
    <name type="synonym">Donax arundinaceus</name>
    <dbReference type="NCBI Taxonomy" id="35708"/>
    <lineage>
        <taxon>Eukaryota</taxon>
        <taxon>Viridiplantae</taxon>
        <taxon>Streptophyta</taxon>
        <taxon>Embryophyta</taxon>
        <taxon>Tracheophyta</taxon>
        <taxon>Spermatophyta</taxon>
        <taxon>Magnoliopsida</taxon>
        <taxon>Liliopsida</taxon>
        <taxon>Poales</taxon>
        <taxon>Poaceae</taxon>
        <taxon>PACMAD clade</taxon>
        <taxon>Arundinoideae</taxon>
        <taxon>Arundineae</taxon>
        <taxon>Arundo</taxon>
    </lineage>
</organism>
<dbReference type="AlphaFoldDB" id="A0A0A9F7I3"/>
<accession>A0A0A9F7I3</accession>
<protein>
    <submittedName>
        <fullName evidence="2">Uncharacterized protein</fullName>
    </submittedName>
</protein>
<feature type="compositionally biased region" description="Polar residues" evidence="1">
    <location>
        <begin position="73"/>
        <end position="84"/>
    </location>
</feature>
<sequence length="95" mass="10791">MYVINLEAYDKLTRSLIGQGKHLQQPSLHNTHIPTTGTQTYGTSRSIPDIVHKVPPISPRHKNSFTHAFPTPAHTSSSRKQPLQSYKYKRQVMVI</sequence>
<feature type="region of interest" description="Disordered" evidence="1">
    <location>
        <begin position="23"/>
        <end position="85"/>
    </location>
</feature>
<proteinExistence type="predicted"/>
<evidence type="ECO:0000256" key="1">
    <source>
        <dbReference type="SAM" id="MobiDB-lite"/>
    </source>
</evidence>